<dbReference type="Proteomes" id="UP000579812">
    <property type="component" value="Unassembled WGS sequence"/>
</dbReference>
<feature type="compositionally biased region" description="Basic and acidic residues" evidence="1">
    <location>
        <begin position="89"/>
        <end position="98"/>
    </location>
</feature>
<evidence type="ECO:0000256" key="1">
    <source>
        <dbReference type="SAM" id="MobiDB-lite"/>
    </source>
</evidence>
<feature type="region of interest" description="Disordered" evidence="1">
    <location>
        <begin position="1"/>
        <end position="35"/>
    </location>
</feature>
<accession>A0A7J6BU15</accession>
<keyword evidence="3" id="KW-1185">Reference proteome</keyword>
<feature type="compositionally biased region" description="Polar residues" evidence="1">
    <location>
        <begin position="132"/>
        <end position="141"/>
    </location>
</feature>
<sequence>MDTADIFHSYPEGGASDEELDRESETITAGSVSSDEEVNYIKREKHDETMASRMNLSEEHHTQIKTVKSQIQGDESGLAEHIDVSVRKHPSDLCREEDSSVESSLCENESPEPSCVSMKSDASMDRPMHFSSGDSSADLSH</sequence>
<reference evidence="2 3" key="1">
    <citation type="submission" date="2020-04" db="EMBL/GenBank/DDBJ databases">
        <title>Chromosome-level genome assembly of a cyprinid fish Onychostoma macrolepis by integration of Nanopore Sequencing, Bionano and Hi-C technology.</title>
        <authorList>
            <person name="Wang D."/>
        </authorList>
    </citation>
    <scope>NUCLEOTIDE SEQUENCE [LARGE SCALE GENOMIC DNA]</scope>
    <source>
        <strain evidence="2">SWU-2019</strain>
        <tissue evidence="2">Muscle</tissue>
    </source>
</reference>
<evidence type="ECO:0000313" key="3">
    <source>
        <dbReference type="Proteomes" id="UP000579812"/>
    </source>
</evidence>
<dbReference type="EMBL" id="JAAMOB010000022">
    <property type="protein sequence ID" value="KAF4098003.1"/>
    <property type="molecule type" value="Genomic_DNA"/>
</dbReference>
<comment type="caution">
    <text evidence="2">The sequence shown here is derived from an EMBL/GenBank/DDBJ whole genome shotgun (WGS) entry which is preliminary data.</text>
</comment>
<name>A0A7J6BU15_9TELE</name>
<dbReference type="AlphaFoldDB" id="A0A7J6BU15"/>
<feature type="region of interest" description="Disordered" evidence="1">
    <location>
        <begin position="89"/>
        <end position="141"/>
    </location>
</feature>
<protein>
    <submittedName>
        <fullName evidence="2">Uncharacterized protein</fullName>
    </submittedName>
</protein>
<gene>
    <name evidence="2" type="ORF">G5714_022011</name>
</gene>
<evidence type="ECO:0000313" key="2">
    <source>
        <dbReference type="EMBL" id="KAF4098003.1"/>
    </source>
</evidence>
<proteinExistence type="predicted"/>
<organism evidence="2 3">
    <name type="scientific">Onychostoma macrolepis</name>
    <dbReference type="NCBI Taxonomy" id="369639"/>
    <lineage>
        <taxon>Eukaryota</taxon>
        <taxon>Metazoa</taxon>
        <taxon>Chordata</taxon>
        <taxon>Craniata</taxon>
        <taxon>Vertebrata</taxon>
        <taxon>Euteleostomi</taxon>
        <taxon>Actinopterygii</taxon>
        <taxon>Neopterygii</taxon>
        <taxon>Teleostei</taxon>
        <taxon>Ostariophysi</taxon>
        <taxon>Cypriniformes</taxon>
        <taxon>Cyprinidae</taxon>
        <taxon>Acrossocheilinae</taxon>
        <taxon>Onychostoma</taxon>
    </lineage>
</organism>